<dbReference type="STRING" id="126957.T1JJM9"/>
<dbReference type="EnsemblMetazoa" id="SMAR014059-RA">
    <property type="protein sequence ID" value="SMAR014059-PA"/>
    <property type="gene ID" value="SMAR014059"/>
</dbReference>
<feature type="compositionally biased region" description="Basic and acidic residues" evidence="10">
    <location>
        <begin position="282"/>
        <end position="293"/>
    </location>
</feature>
<keyword evidence="3" id="KW-0479">Metal-binding</keyword>
<name>T1JJM9_STRMM</name>
<evidence type="ECO:0000313" key="14">
    <source>
        <dbReference type="Proteomes" id="UP000014500"/>
    </source>
</evidence>
<keyword evidence="5" id="KW-0862">Zinc</keyword>
<feature type="region of interest" description="Disordered" evidence="10">
    <location>
        <begin position="29"/>
        <end position="54"/>
    </location>
</feature>
<dbReference type="InterPro" id="IPR012677">
    <property type="entry name" value="Nucleotide-bd_a/b_plait_sf"/>
</dbReference>
<evidence type="ECO:0000313" key="13">
    <source>
        <dbReference type="EnsemblMetazoa" id="SMAR014059-PA"/>
    </source>
</evidence>
<feature type="region of interest" description="Disordered" evidence="10">
    <location>
        <begin position="153"/>
        <end position="191"/>
    </location>
</feature>
<feature type="compositionally biased region" description="Gly residues" evidence="10">
    <location>
        <begin position="154"/>
        <end position="189"/>
    </location>
</feature>
<dbReference type="EMBL" id="JH430724">
    <property type="status" value="NOT_ANNOTATED_CDS"/>
    <property type="molecule type" value="Genomic_DNA"/>
</dbReference>
<dbReference type="SMART" id="SM00547">
    <property type="entry name" value="ZnF_RBZ"/>
    <property type="match status" value="1"/>
</dbReference>
<evidence type="ECO:0000256" key="1">
    <source>
        <dbReference type="ARBA" id="ARBA00004123"/>
    </source>
</evidence>
<reference evidence="14" key="1">
    <citation type="submission" date="2011-05" db="EMBL/GenBank/DDBJ databases">
        <authorList>
            <person name="Richards S.R."/>
            <person name="Qu J."/>
            <person name="Jiang H."/>
            <person name="Jhangiani S.N."/>
            <person name="Agravi P."/>
            <person name="Goodspeed R."/>
            <person name="Gross S."/>
            <person name="Mandapat C."/>
            <person name="Jackson L."/>
            <person name="Mathew T."/>
            <person name="Pu L."/>
            <person name="Thornton R."/>
            <person name="Saada N."/>
            <person name="Wilczek-Boney K.B."/>
            <person name="Lee S."/>
            <person name="Kovar C."/>
            <person name="Wu Y."/>
            <person name="Scherer S.E."/>
            <person name="Worley K.C."/>
            <person name="Muzny D.M."/>
            <person name="Gibbs R."/>
        </authorList>
    </citation>
    <scope>NUCLEOTIDE SEQUENCE</scope>
    <source>
        <strain evidence="14">Brora</strain>
    </source>
</reference>
<keyword evidence="7" id="KW-0539">Nucleus</keyword>
<keyword evidence="14" id="KW-1185">Reference proteome</keyword>
<keyword evidence="4 9" id="KW-0863">Zinc-finger</keyword>
<dbReference type="OMA" id="ARSAINW"/>
<dbReference type="PhylomeDB" id="T1JJM9"/>
<dbReference type="GO" id="GO:0008270">
    <property type="term" value="F:zinc ion binding"/>
    <property type="evidence" value="ECO:0007669"/>
    <property type="project" value="UniProtKB-KW"/>
</dbReference>
<dbReference type="SUPFAM" id="SSF90209">
    <property type="entry name" value="Ran binding protein zinc finger-like"/>
    <property type="match status" value="1"/>
</dbReference>
<dbReference type="FunFam" id="4.10.1060.10:FF:000022">
    <property type="entry name" value="Cabeza, isoform D"/>
    <property type="match status" value="1"/>
</dbReference>
<dbReference type="InterPro" id="IPR036443">
    <property type="entry name" value="Znf_RanBP2_sf"/>
</dbReference>
<accession>T1JJM9</accession>
<comment type="similarity">
    <text evidence="2">Belongs to the RRM TET family.</text>
</comment>
<dbReference type="Gene3D" id="3.30.70.330">
    <property type="match status" value="1"/>
</dbReference>
<evidence type="ECO:0000256" key="5">
    <source>
        <dbReference type="ARBA" id="ARBA00022833"/>
    </source>
</evidence>
<feature type="domain" description="RRM" evidence="11">
    <location>
        <begin position="63"/>
        <end position="149"/>
    </location>
</feature>
<evidence type="ECO:0000256" key="6">
    <source>
        <dbReference type="ARBA" id="ARBA00022884"/>
    </source>
</evidence>
<dbReference type="SMART" id="SM00360">
    <property type="entry name" value="RRM"/>
    <property type="match status" value="1"/>
</dbReference>
<evidence type="ECO:0000256" key="7">
    <source>
        <dbReference type="ARBA" id="ARBA00023242"/>
    </source>
</evidence>
<keyword evidence="6 8" id="KW-0694">RNA-binding</keyword>
<dbReference type="InterPro" id="IPR034870">
    <property type="entry name" value="TET_fam"/>
</dbReference>
<dbReference type="Proteomes" id="UP000014500">
    <property type="component" value="Unassembled WGS sequence"/>
</dbReference>
<dbReference type="CDD" id="cd12534">
    <property type="entry name" value="RRM_SARFH"/>
    <property type="match status" value="1"/>
</dbReference>
<dbReference type="PANTHER" id="PTHR23238">
    <property type="entry name" value="RNA BINDING PROTEIN"/>
    <property type="match status" value="1"/>
</dbReference>
<evidence type="ECO:0000256" key="10">
    <source>
        <dbReference type="SAM" id="MobiDB-lite"/>
    </source>
</evidence>
<evidence type="ECO:0000256" key="2">
    <source>
        <dbReference type="ARBA" id="ARBA00008448"/>
    </source>
</evidence>
<protein>
    <recommendedName>
        <fullName evidence="15">RanBP2-type domain-containing protein</fullName>
    </recommendedName>
</protein>
<evidence type="ECO:0000256" key="8">
    <source>
        <dbReference type="PROSITE-ProRule" id="PRU00176"/>
    </source>
</evidence>
<dbReference type="InterPro" id="IPR035979">
    <property type="entry name" value="RBD_domain_sf"/>
</dbReference>
<dbReference type="PROSITE" id="PS50102">
    <property type="entry name" value="RRM"/>
    <property type="match status" value="1"/>
</dbReference>
<dbReference type="FunFam" id="3.30.70.330:FF:000574">
    <property type="entry name" value="HIV Tat-specific factor 1"/>
    <property type="match status" value="1"/>
</dbReference>
<organism evidence="13 14">
    <name type="scientific">Strigamia maritima</name>
    <name type="common">European centipede</name>
    <name type="synonym">Geophilus maritimus</name>
    <dbReference type="NCBI Taxonomy" id="126957"/>
    <lineage>
        <taxon>Eukaryota</taxon>
        <taxon>Metazoa</taxon>
        <taxon>Ecdysozoa</taxon>
        <taxon>Arthropoda</taxon>
        <taxon>Myriapoda</taxon>
        <taxon>Chilopoda</taxon>
        <taxon>Pleurostigmophora</taxon>
        <taxon>Geophilomorpha</taxon>
        <taxon>Linotaeniidae</taxon>
        <taxon>Strigamia</taxon>
    </lineage>
</organism>
<comment type="subcellular location">
    <subcellularLocation>
        <location evidence="1">Nucleus</location>
    </subcellularLocation>
</comment>
<evidence type="ECO:0000256" key="3">
    <source>
        <dbReference type="ARBA" id="ARBA00022723"/>
    </source>
</evidence>
<dbReference type="Pfam" id="PF00641">
    <property type="entry name" value="Zn_ribbon_RanBP"/>
    <property type="match status" value="1"/>
</dbReference>
<dbReference type="PROSITE" id="PS01358">
    <property type="entry name" value="ZF_RANBP2_1"/>
    <property type="match status" value="1"/>
</dbReference>
<dbReference type="eggNOG" id="KOG1995">
    <property type="taxonomic scope" value="Eukaryota"/>
</dbReference>
<proteinExistence type="inferred from homology"/>
<feature type="domain" description="RanBP2-type" evidence="12">
    <location>
        <begin position="190"/>
        <end position="221"/>
    </location>
</feature>
<evidence type="ECO:0000256" key="9">
    <source>
        <dbReference type="PROSITE-ProRule" id="PRU00322"/>
    </source>
</evidence>
<reference evidence="13" key="2">
    <citation type="submission" date="2015-02" db="UniProtKB">
        <authorList>
            <consortium name="EnsemblMetazoa"/>
        </authorList>
    </citation>
    <scope>IDENTIFICATION</scope>
</reference>
<dbReference type="HOGENOM" id="CLU_025609_3_0_1"/>
<dbReference type="InterPro" id="IPR000504">
    <property type="entry name" value="RRM_dom"/>
</dbReference>
<feature type="compositionally biased region" description="Gly residues" evidence="10">
    <location>
        <begin position="29"/>
        <end position="51"/>
    </location>
</feature>
<evidence type="ECO:0000256" key="4">
    <source>
        <dbReference type="ARBA" id="ARBA00022771"/>
    </source>
</evidence>
<dbReference type="GO" id="GO:0005634">
    <property type="term" value="C:nucleus"/>
    <property type="evidence" value="ECO:0007669"/>
    <property type="project" value="UniProtKB-SubCell"/>
</dbReference>
<dbReference type="PROSITE" id="PS50199">
    <property type="entry name" value="ZF_RANBP2_2"/>
    <property type="match status" value="1"/>
</dbReference>
<dbReference type="GO" id="GO:0006355">
    <property type="term" value="P:regulation of DNA-templated transcription"/>
    <property type="evidence" value="ECO:0007669"/>
    <property type="project" value="InterPro"/>
</dbReference>
<dbReference type="GO" id="GO:0003723">
    <property type="term" value="F:RNA binding"/>
    <property type="evidence" value="ECO:0007669"/>
    <property type="project" value="UniProtKB-UniRule"/>
</dbReference>
<evidence type="ECO:0000259" key="12">
    <source>
        <dbReference type="PROSITE" id="PS50199"/>
    </source>
</evidence>
<feature type="compositionally biased region" description="Gly residues" evidence="10">
    <location>
        <begin position="257"/>
        <end position="280"/>
    </location>
</feature>
<dbReference type="Pfam" id="PF00076">
    <property type="entry name" value="RRM_1"/>
    <property type="match status" value="1"/>
</dbReference>
<dbReference type="InterPro" id="IPR001876">
    <property type="entry name" value="Znf_RanBP2"/>
</dbReference>
<feature type="region of interest" description="Disordered" evidence="10">
    <location>
        <begin position="220"/>
        <end position="293"/>
    </location>
</feature>
<dbReference type="AlphaFoldDB" id="T1JJM9"/>
<dbReference type="SUPFAM" id="SSF54928">
    <property type="entry name" value="RNA-binding domain, RBD"/>
    <property type="match status" value="1"/>
</dbReference>
<evidence type="ECO:0008006" key="15">
    <source>
        <dbReference type="Google" id="ProtNLM"/>
    </source>
</evidence>
<feature type="compositionally biased region" description="Gly residues" evidence="10">
    <location>
        <begin position="222"/>
        <end position="234"/>
    </location>
</feature>
<sequence length="293" mass="29491">RPKRKVAGRNLTELWFYFNFSNQGQGGRGGYNKGGRGGFGGGGRGGGGGGFMDKMKDGEVQEDTVFVSGLAEEVSEVDLSQFFGQIGIVKIDKKTGKPKIWIYKDKITGKPKGEATVTYDDPPTATSAIEWFNGKDFMGKKIKVELAVKKSSMGAGGGMGGGRGGGGFLGRGGGGGGGGGGGHSGPPGGRDGDWKCPNPSCGNNNFAWRGSCNRCSAPKPEGAGGNGGGGGGGDRGGDRGGRGGMRGGRGGDRGGRGGRGGGMGMGRGRGGGRGMGGPMRGGDNRGDKRPRPY</sequence>
<evidence type="ECO:0000259" key="11">
    <source>
        <dbReference type="PROSITE" id="PS50102"/>
    </source>
</evidence>
<dbReference type="Gene3D" id="4.10.1060.10">
    <property type="entry name" value="Zinc finger, RanBP2-type"/>
    <property type="match status" value="1"/>
</dbReference>